<dbReference type="PANTHER" id="PTHR22776">
    <property type="entry name" value="MARVEL-CONTAINING POTENTIAL LIPID RAFT-ASSOCIATED PROTEIN"/>
    <property type="match status" value="1"/>
</dbReference>
<feature type="transmembrane region" description="Helical" evidence="6">
    <location>
        <begin position="72"/>
        <end position="95"/>
    </location>
</feature>
<evidence type="ECO:0000256" key="3">
    <source>
        <dbReference type="ARBA" id="ARBA00022989"/>
    </source>
</evidence>
<proteinExistence type="predicted"/>
<organism evidence="8 9">
    <name type="scientific">Plectus sambesii</name>
    <dbReference type="NCBI Taxonomy" id="2011161"/>
    <lineage>
        <taxon>Eukaryota</taxon>
        <taxon>Metazoa</taxon>
        <taxon>Ecdysozoa</taxon>
        <taxon>Nematoda</taxon>
        <taxon>Chromadorea</taxon>
        <taxon>Plectida</taxon>
        <taxon>Plectina</taxon>
        <taxon>Plectoidea</taxon>
        <taxon>Plectidae</taxon>
        <taxon>Plectus</taxon>
    </lineage>
</organism>
<evidence type="ECO:0000259" key="7">
    <source>
        <dbReference type="PROSITE" id="PS51225"/>
    </source>
</evidence>
<evidence type="ECO:0000313" key="8">
    <source>
        <dbReference type="Proteomes" id="UP000887566"/>
    </source>
</evidence>
<feature type="transmembrane region" description="Helical" evidence="6">
    <location>
        <begin position="144"/>
        <end position="166"/>
    </location>
</feature>
<dbReference type="InterPro" id="IPR050578">
    <property type="entry name" value="MARVEL-CKLF_proteins"/>
</dbReference>
<evidence type="ECO:0000313" key="9">
    <source>
        <dbReference type="WBParaSite" id="PSAMB.scaffold5181size12411.g26041.t1"/>
    </source>
</evidence>
<dbReference type="AlphaFoldDB" id="A0A914WT88"/>
<dbReference type="Pfam" id="PF01284">
    <property type="entry name" value="MARVEL"/>
    <property type="match status" value="1"/>
</dbReference>
<accession>A0A914WT88</accession>
<evidence type="ECO:0000256" key="6">
    <source>
        <dbReference type="SAM" id="Phobius"/>
    </source>
</evidence>
<keyword evidence="2 5" id="KW-0812">Transmembrane</keyword>
<feature type="transmembrane region" description="Helical" evidence="6">
    <location>
        <begin position="46"/>
        <end position="66"/>
    </location>
</feature>
<dbReference type="PROSITE" id="PS51225">
    <property type="entry name" value="MARVEL"/>
    <property type="match status" value="1"/>
</dbReference>
<evidence type="ECO:0000256" key="2">
    <source>
        <dbReference type="ARBA" id="ARBA00022692"/>
    </source>
</evidence>
<evidence type="ECO:0000256" key="4">
    <source>
        <dbReference type="ARBA" id="ARBA00023136"/>
    </source>
</evidence>
<feature type="transmembrane region" description="Helical" evidence="6">
    <location>
        <begin position="107"/>
        <end position="132"/>
    </location>
</feature>
<dbReference type="PANTHER" id="PTHR22776:SF100">
    <property type="entry name" value="MARVEL DOMAIN-CONTAINING PROTEIN"/>
    <property type="match status" value="1"/>
</dbReference>
<feature type="domain" description="MARVEL" evidence="7">
    <location>
        <begin position="39"/>
        <end position="172"/>
    </location>
</feature>
<evidence type="ECO:0000256" key="5">
    <source>
        <dbReference type="PROSITE-ProRule" id="PRU00581"/>
    </source>
</evidence>
<evidence type="ECO:0000256" key="1">
    <source>
        <dbReference type="ARBA" id="ARBA00004141"/>
    </source>
</evidence>
<protein>
    <submittedName>
        <fullName evidence="9">MARVEL domain-containing protein</fullName>
    </submittedName>
</protein>
<keyword evidence="4 5" id="KW-0472">Membrane</keyword>
<keyword evidence="3 6" id="KW-1133">Transmembrane helix</keyword>
<sequence>MTTTASFPGSHTTTVTATTTRTTREYEIRGRLLEFDPDYVRSRSGILKIVQIVLSLVALIISAASYGNSGERGWACFVSFIGVALTLALLVAFVLTLNKSLNRAPWLLIEMIYYIVMTLFFLLAGILMAVLAGHWAGWSPSWQVVPAIAAALLFLCMILFGVDAVFKFRDWRSARGNSPQLQVRDAGRA</sequence>
<name>A0A914WT88_9BILA</name>
<dbReference type="GO" id="GO:0016020">
    <property type="term" value="C:membrane"/>
    <property type="evidence" value="ECO:0007669"/>
    <property type="project" value="UniProtKB-SubCell"/>
</dbReference>
<dbReference type="WBParaSite" id="PSAMB.scaffold5181size12411.g26041.t1">
    <property type="protein sequence ID" value="PSAMB.scaffold5181size12411.g26041.t1"/>
    <property type="gene ID" value="PSAMB.scaffold5181size12411.g26041"/>
</dbReference>
<keyword evidence="8" id="KW-1185">Reference proteome</keyword>
<dbReference type="Proteomes" id="UP000887566">
    <property type="component" value="Unplaced"/>
</dbReference>
<dbReference type="InterPro" id="IPR008253">
    <property type="entry name" value="Marvel"/>
</dbReference>
<reference evidence="9" key="1">
    <citation type="submission" date="2022-11" db="UniProtKB">
        <authorList>
            <consortium name="WormBaseParasite"/>
        </authorList>
    </citation>
    <scope>IDENTIFICATION</scope>
</reference>
<comment type="subcellular location">
    <subcellularLocation>
        <location evidence="1">Membrane</location>
        <topology evidence="1">Multi-pass membrane protein</topology>
    </subcellularLocation>
</comment>